<dbReference type="AlphaFoldDB" id="W9JP60"/>
<feature type="compositionally biased region" description="Polar residues" evidence="1">
    <location>
        <begin position="157"/>
        <end position="180"/>
    </location>
</feature>
<feature type="region of interest" description="Disordered" evidence="1">
    <location>
        <begin position="205"/>
        <end position="311"/>
    </location>
</feature>
<evidence type="ECO:0000256" key="1">
    <source>
        <dbReference type="SAM" id="MobiDB-lite"/>
    </source>
</evidence>
<dbReference type="VEuPathDB" id="FungiDB:FOZG_13449"/>
<reference evidence="2" key="2">
    <citation type="submission" date="2012-06" db="EMBL/GenBank/DDBJ databases">
        <title>Annotation of the Genome Sequence of Fusarium oxysporum Fo47.</title>
        <authorList>
            <consortium name="The Broad Institute Genomics Platform"/>
            <person name="Ma L.-J."/>
            <person name="Corby-Kistler H."/>
            <person name="Broz K."/>
            <person name="Gale L.R."/>
            <person name="Jonkers W."/>
            <person name="O'Donnell K."/>
            <person name="Ploetz R."/>
            <person name="Steinberg C."/>
            <person name="Schwartz D.C."/>
            <person name="VanEtten H."/>
            <person name="Zhou S."/>
            <person name="Young S.K."/>
            <person name="Zeng Q."/>
            <person name="Gargeya S."/>
            <person name="Fitzgerald M."/>
            <person name="Abouelleil A."/>
            <person name="Alvarado L."/>
            <person name="Chapman S.B."/>
            <person name="Gainer-Dewar J."/>
            <person name="Goldberg J."/>
            <person name="Griggs A."/>
            <person name="Gujja S."/>
            <person name="Hansen M."/>
            <person name="Howarth C."/>
            <person name="Imamovic A."/>
            <person name="Ireland A."/>
            <person name="Larimer J."/>
            <person name="McCowan C."/>
            <person name="Murphy C."/>
            <person name="Pearson M."/>
            <person name="Poon T.W."/>
            <person name="Priest M."/>
            <person name="Roberts A."/>
            <person name="Saif S."/>
            <person name="Shea T."/>
            <person name="Sykes S."/>
            <person name="Wortman J."/>
            <person name="Nusbaum C."/>
            <person name="Birren B."/>
        </authorList>
    </citation>
    <scope>NUCLEOTIDE SEQUENCE</scope>
    <source>
        <strain evidence="2">Fo47</strain>
    </source>
</reference>
<feature type="compositionally biased region" description="Basic and acidic residues" evidence="1">
    <location>
        <begin position="28"/>
        <end position="70"/>
    </location>
</feature>
<evidence type="ECO:0000313" key="2">
    <source>
        <dbReference type="EMBL" id="EWZ33751.1"/>
    </source>
</evidence>
<reference evidence="2" key="1">
    <citation type="submission" date="2011-06" db="EMBL/GenBank/DDBJ databases">
        <title>The Genome Sequence of Fusarium oxysporum Fo47.</title>
        <authorList>
            <consortium name="The Broad Institute Genome Sequencing Platform"/>
            <person name="Ma L.-J."/>
            <person name="Gale L.R."/>
            <person name="Schwartz D.C."/>
            <person name="Zhou S."/>
            <person name="Corby-Kistler H."/>
            <person name="Young S.K."/>
            <person name="Zeng Q."/>
            <person name="Gargeya S."/>
            <person name="Fitzgerald M."/>
            <person name="Haas B."/>
            <person name="Abouelleil A."/>
            <person name="Alvarado L."/>
            <person name="Arachchi H.M."/>
            <person name="Berlin A."/>
            <person name="Brown A."/>
            <person name="Chapman S.B."/>
            <person name="Chen Z."/>
            <person name="Dunbar C."/>
            <person name="Freedman E."/>
            <person name="Gearin G."/>
            <person name="Gellesch M."/>
            <person name="Goldberg J."/>
            <person name="Griggs A."/>
            <person name="Gujja S."/>
            <person name="Heiman D."/>
            <person name="Howarth C."/>
            <person name="Larson L."/>
            <person name="Lui A."/>
            <person name="MacDonald P.J.P."/>
            <person name="Mehta T."/>
            <person name="Montmayeur A."/>
            <person name="Murphy C."/>
            <person name="Neiman D."/>
            <person name="Pearson M."/>
            <person name="Priest M."/>
            <person name="Roberts A."/>
            <person name="Saif S."/>
            <person name="Shea T."/>
            <person name="Shenoy N."/>
            <person name="Sisk P."/>
            <person name="Stolte C."/>
            <person name="Sykes S."/>
            <person name="Wortman J."/>
            <person name="Nusbaum C."/>
            <person name="Birren B."/>
        </authorList>
    </citation>
    <scope>NUCLEOTIDE SEQUENCE [LARGE SCALE GENOMIC DNA]</scope>
    <source>
        <strain evidence="2">Fo47</strain>
    </source>
</reference>
<feature type="compositionally biased region" description="Polar residues" evidence="1">
    <location>
        <begin position="205"/>
        <end position="227"/>
    </location>
</feature>
<dbReference type="EMBL" id="JH717905">
    <property type="protein sequence ID" value="EWZ33751.1"/>
    <property type="molecule type" value="Genomic_DNA"/>
</dbReference>
<feature type="compositionally biased region" description="Low complexity" evidence="1">
    <location>
        <begin position="233"/>
        <end position="247"/>
    </location>
</feature>
<organism evidence="2">
    <name type="scientific">Fusarium oxysporum Fo47</name>
    <dbReference type="NCBI Taxonomy" id="660027"/>
    <lineage>
        <taxon>Eukaryota</taxon>
        <taxon>Fungi</taxon>
        <taxon>Dikarya</taxon>
        <taxon>Ascomycota</taxon>
        <taxon>Pezizomycotina</taxon>
        <taxon>Sordariomycetes</taxon>
        <taxon>Hypocreomycetidae</taxon>
        <taxon>Hypocreales</taxon>
        <taxon>Nectriaceae</taxon>
        <taxon>Fusarium</taxon>
        <taxon>Fusarium oxysporum species complex</taxon>
    </lineage>
</organism>
<feature type="compositionally biased region" description="Low complexity" evidence="1">
    <location>
        <begin position="105"/>
        <end position="116"/>
    </location>
</feature>
<dbReference type="HOGENOM" id="CLU_060994_0_0_1"/>
<sequence>MFRILSNPCFYFSRGRLSEIGDLTTDLETQRDEATRQGREAQSERDIRAAQDRLRTIQRSSEDLRGELEQMRIANTRASTSTRDTRSSFQGQPSSSSRQSHRRTSSSSNTASTSAPRRSREASRTTHSPDIRPSTTLEARLSRQQHQRASRSEDLPQGTSSNYGQPTTYQPGTSREQGFSQAMGTRTFSAYQSPEGFQQTVVPRAPSLQTPPAQQQPYYGGYTTNDAAPSVPETSGQDDSTSTGSSESSEDEYADDRVSPYWGSRRQFRDAVASVAARGNAEPAQRQRSHHGSASGGGVKGEGHHPLVTEDPLQIPLMPSREVVAYRERKGQYYQVPQLACLDIWLPQYNINNLGHPARCLHRANNLRRDINFLRVILRVDPIQHTVNQADQRIDIQLQEQHRVSGQ</sequence>
<feature type="region of interest" description="Disordered" evidence="1">
    <location>
        <begin position="28"/>
        <end position="180"/>
    </location>
</feature>
<name>W9JP60_FUSOX</name>
<feature type="compositionally biased region" description="Low complexity" evidence="1">
    <location>
        <begin position="76"/>
        <end position="98"/>
    </location>
</feature>
<dbReference type="Proteomes" id="UP000030766">
    <property type="component" value="Unassembled WGS sequence"/>
</dbReference>
<protein>
    <submittedName>
        <fullName evidence="2">Uncharacterized protein</fullName>
    </submittedName>
</protein>
<gene>
    <name evidence="2" type="ORF">FOZG_13449</name>
</gene>
<accession>W9JP60</accession>
<proteinExistence type="predicted"/>
<feature type="compositionally biased region" description="Basic and acidic residues" evidence="1">
    <location>
        <begin position="118"/>
        <end position="130"/>
    </location>
</feature>